<keyword evidence="5" id="KW-1185">Reference proteome</keyword>
<feature type="region of interest" description="Disordered" evidence="1">
    <location>
        <begin position="303"/>
        <end position="326"/>
    </location>
</feature>
<accession>A0A8B6E0L7</accession>
<keyword evidence="2" id="KW-1133">Transmembrane helix</keyword>
<feature type="chain" id="PRO_5032625640" evidence="3">
    <location>
        <begin position="26"/>
        <end position="430"/>
    </location>
</feature>
<keyword evidence="3" id="KW-0732">Signal</keyword>
<feature type="compositionally biased region" description="Basic and acidic residues" evidence="1">
    <location>
        <begin position="307"/>
        <end position="316"/>
    </location>
</feature>
<comment type="caution">
    <text evidence="4">The sequence shown here is derived from an EMBL/GenBank/DDBJ whole genome shotgun (WGS) entry which is preliminary data.</text>
</comment>
<dbReference type="Proteomes" id="UP000596742">
    <property type="component" value="Unassembled WGS sequence"/>
</dbReference>
<protein>
    <submittedName>
        <fullName evidence="4">Uncharacterized protein</fullName>
    </submittedName>
</protein>
<name>A0A8B6E0L7_MYTGA</name>
<feature type="signal peptide" evidence="3">
    <location>
        <begin position="1"/>
        <end position="25"/>
    </location>
</feature>
<keyword evidence="2" id="KW-0812">Transmembrane</keyword>
<dbReference type="AlphaFoldDB" id="A0A8B6E0L7"/>
<evidence type="ECO:0000313" key="4">
    <source>
        <dbReference type="EMBL" id="VDI27918.1"/>
    </source>
</evidence>
<keyword evidence="2" id="KW-0472">Membrane</keyword>
<feature type="transmembrane region" description="Helical" evidence="2">
    <location>
        <begin position="273"/>
        <end position="296"/>
    </location>
</feature>
<sequence length="430" mass="48052">MEITSSIHVLSRIILILTVITELHAIDDPCPDDIDNNIVLLLVSDMCTDDHAVEDSVDSSYVTNSVVVRVMKQKANCTCRVSLRNIQGSYTVYMRKWSALIGSAPKFPNCGLAIDVNYLKATGTKQSSYPIQCNTDTGNRVNNLRNDDVIELKSRIINGIFTRGYCMQIYRNHQANGPSVQLNIQCDDPDKKTTIPTPDESATTMEKNKQISTKEIALTTVTKKNAETSTVTTKIYNKEEEIALITDTNDNDETSTVTREGCNKEEDDQNTNIYIYIGSGAGGVLVIIAILLIILCRRKRSKKRTKTEKQTTHDSNDPDSDNGELKDNILYISSDQQDIIEDGNYHMVDLEKKPVVNLGVSDNQTQHIYTFDNSNNEYAVVDKGRQSDSDKHASTLEVKNSIEKNMEMSGTHVDQTYAVVDKTNRGKTDE</sequence>
<gene>
    <name evidence="4" type="ORF">MGAL_10B088362</name>
</gene>
<evidence type="ECO:0000256" key="2">
    <source>
        <dbReference type="SAM" id="Phobius"/>
    </source>
</evidence>
<dbReference type="EMBL" id="UYJE01004426">
    <property type="protein sequence ID" value="VDI27918.1"/>
    <property type="molecule type" value="Genomic_DNA"/>
</dbReference>
<reference evidence="4" key="1">
    <citation type="submission" date="2018-11" db="EMBL/GenBank/DDBJ databases">
        <authorList>
            <person name="Alioto T."/>
            <person name="Alioto T."/>
        </authorList>
    </citation>
    <scope>NUCLEOTIDE SEQUENCE</scope>
</reference>
<feature type="region of interest" description="Disordered" evidence="1">
    <location>
        <begin position="406"/>
        <end position="430"/>
    </location>
</feature>
<proteinExistence type="predicted"/>
<evidence type="ECO:0000256" key="3">
    <source>
        <dbReference type="SAM" id="SignalP"/>
    </source>
</evidence>
<organism evidence="4 5">
    <name type="scientific">Mytilus galloprovincialis</name>
    <name type="common">Mediterranean mussel</name>
    <dbReference type="NCBI Taxonomy" id="29158"/>
    <lineage>
        <taxon>Eukaryota</taxon>
        <taxon>Metazoa</taxon>
        <taxon>Spiralia</taxon>
        <taxon>Lophotrochozoa</taxon>
        <taxon>Mollusca</taxon>
        <taxon>Bivalvia</taxon>
        <taxon>Autobranchia</taxon>
        <taxon>Pteriomorphia</taxon>
        <taxon>Mytilida</taxon>
        <taxon>Mytiloidea</taxon>
        <taxon>Mytilidae</taxon>
        <taxon>Mytilinae</taxon>
        <taxon>Mytilus</taxon>
    </lineage>
</organism>
<evidence type="ECO:0000313" key="5">
    <source>
        <dbReference type="Proteomes" id="UP000596742"/>
    </source>
</evidence>
<evidence type="ECO:0000256" key="1">
    <source>
        <dbReference type="SAM" id="MobiDB-lite"/>
    </source>
</evidence>